<reference evidence="7" key="1">
    <citation type="submission" date="2016-10" db="EMBL/GenBank/DDBJ databases">
        <authorList>
            <person name="Varghese N."/>
            <person name="Submissions S."/>
        </authorList>
    </citation>
    <scope>NUCLEOTIDE SEQUENCE [LARGE SCALE GENOMIC DNA]</scope>
    <source>
        <strain evidence="7">DSM 44637</strain>
    </source>
</reference>
<dbReference type="EMBL" id="FOWC01000024">
    <property type="protein sequence ID" value="SFQ77742.1"/>
    <property type="molecule type" value="Genomic_DNA"/>
</dbReference>
<dbReference type="InterPro" id="IPR038726">
    <property type="entry name" value="PDDEXK_AddAB-type"/>
</dbReference>
<keyword evidence="2" id="KW-0547">Nucleotide-binding</keyword>
<sequence length="516" mass="56936">MSAGNHPNCARGSVSGLTVSVGKIGASKFNCPMKDALNAREGLAPERPVPSGRARMEEFGLEPVMRALDQLEGLPGEYRPSAAVHEGHVRWAEHAVRHYQQVFAPAEAGVPQLRPLLGRTWKTAWSAEGQVSKTITAWGRRYASVDGAFCELRPITFRSRDEAKELRELKAQVAAYVIARAEPRAKRIRVVDFACLDGDRLVRFDGPPELAAELYRDKGRKAVTAVVDGESHQPGTACGDCRFIASCPAVPEVPGLLGVPGRPIRRRTWSPSTGRNHQACPARHHLRDRLHLPIDQVREHEGPAERGRAVHRALASAHRRQPARRCSPVPEEGWEPEGLPDSEQELARQLFAEHAEVCPGVHLPATAELRPEHDLVVWDSEADVVVITTPDLLYEEAGSTVWREVKSSRTRRPWRGDPVTKLSQIALAVLMMRHGVLGTGPGQRIELEVLRPDISEVIPVDPFNESVHETARTVIRELVAPWHSDDLFPPNPGERCAACVVARWCPSAMPEARGEA</sequence>
<accession>A0A1I6B9V5</accession>
<keyword evidence="2" id="KW-0378">Hydrolase</keyword>
<evidence type="ECO:0000256" key="4">
    <source>
        <dbReference type="SAM" id="MobiDB-lite"/>
    </source>
</evidence>
<evidence type="ECO:0000313" key="6">
    <source>
        <dbReference type="EMBL" id="SFQ77742.1"/>
    </source>
</evidence>
<evidence type="ECO:0000256" key="2">
    <source>
        <dbReference type="ARBA" id="ARBA00022806"/>
    </source>
</evidence>
<dbReference type="Proteomes" id="UP000199137">
    <property type="component" value="Unassembled WGS sequence"/>
</dbReference>
<evidence type="ECO:0000259" key="5">
    <source>
        <dbReference type="Pfam" id="PF12705"/>
    </source>
</evidence>
<feature type="domain" description="PD-(D/E)XK endonuclease-like" evidence="5">
    <location>
        <begin position="268"/>
        <end position="506"/>
    </location>
</feature>
<evidence type="ECO:0000256" key="1">
    <source>
        <dbReference type="ARBA" id="ARBA00022763"/>
    </source>
</evidence>
<evidence type="ECO:0000313" key="7">
    <source>
        <dbReference type="Proteomes" id="UP000199137"/>
    </source>
</evidence>
<dbReference type="AlphaFoldDB" id="A0A1I6B9V5"/>
<keyword evidence="2" id="KW-0067">ATP-binding</keyword>
<protein>
    <submittedName>
        <fullName evidence="6">PD-(D/E)XK nuclease superfamily protein</fullName>
    </submittedName>
</protein>
<dbReference type="STRING" id="112413.SAMN05421854_12480"/>
<keyword evidence="3" id="KW-0234">DNA repair</keyword>
<dbReference type="GO" id="GO:0004386">
    <property type="term" value="F:helicase activity"/>
    <property type="evidence" value="ECO:0007669"/>
    <property type="project" value="UniProtKB-KW"/>
</dbReference>
<keyword evidence="2" id="KW-0347">Helicase</keyword>
<gene>
    <name evidence="6" type="ORF">SAMN05421854_12480</name>
</gene>
<keyword evidence="1" id="KW-0227">DNA damage</keyword>
<name>A0A1I6B9V5_9PSEU</name>
<dbReference type="GO" id="GO:0006281">
    <property type="term" value="P:DNA repair"/>
    <property type="evidence" value="ECO:0007669"/>
    <property type="project" value="UniProtKB-KW"/>
</dbReference>
<feature type="region of interest" description="Disordered" evidence="4">
    <location>
        <begin position="315"/>
        <end position="339"/>
    </location>
</feature>
<organism evidence="6 7">
    <name type="scientific">Amycolatopsis rubida</name>
    <dbReference type="NCBI Taxonomy" id="112413"/>
    <lineage>
        <taxon>Bacteria</taxon>
        <taxon>Bacillati</taxon>
        <taxon>Actinomycetota</taxon>
        <taxon>Actinomycetes</taxon>
        <taxon>Pseudonocardiales</taxon>
        <taxon>Pseudonocardiaceae</taxon>
        <taxon>Amycolatopsis</taxon>
    </lineage>
</organism>
<evidence type="ECO:0000256" key="3">
    <source>
        <dbReference type="ARBA" id="ARBA00023204"/>
    </source>
</evidence>
<dbReference type="Pfam" id="PF12705">
    <property type="entry name" value="PDDEXK_1"/>
    <property type="match status" value="1"/>
</dbReference>
<proteinExistence type="predicted"/>